<dbReference type="SUPFAM" id="SSF48498">
    <property type="entry name" value="Tetracyclin repressor-like, C-terminal domain"/>
    <property type="match status" value="1"/>
</dbReference>
<keyword evidence="6" id="KW-1185">Reference proteome</keyword>
<proteinExistence type="predicted"/>
<reference evidence="5 6" key="1">
    <citation type="submission" date="2023-05" db="EMBL/GenBank/DDBJ databases">
        <title>Streptantibioticus silvisoli sp. nov., acidotolerant actinomycetes 1 from pine litter.</title>
        <authorList>
            <person name="Swiecimska M."/>
            <person name="Golinska P."/>
            <person name="Sangal V."/>
            <person name="Wachnowicz B."/>
            <person name="Goodfellow M."/>
        </authorList>
    </citation>
    <scope>NUCLEOTIDE SEQUENCE</scope>
    <source>
        <strain evidence="5">SL13</strain>
        <strain evidence="4 6">SL54</strain>
    </source>
</reference>
<dbReference type="InterPro" id="IPR025996">
    <property type="entry name" value="MT1864/Rv1816-like_C"/>
</dbReference>
<dbReference type="Pfam" id="PF13305">
    <property type="entry name" value="TetR_C_33"/>
    <property type="match status" value="1"/>
</dbReference>
<comment type="caution">
    <text evidence="5">The sequence shown here is derived from an EMBL/GenBank/DDBJ whole genome shotgun (WGS) entry which is preliminary data.</text>
</comment>
<dbReference type="AlphaFoldDB" id="A0AA90H1F3"/>
<evidence type="ECO:0000313" key="6">
    <source>
        <dbReference type="Proteomes" id="UP001156398"/>
    </source>
</evidence>
<evidence type="ECO:0000259" key="3">
    <source>
        <dbReference type="Pfam" id="PF13305"/>
    </source>
</evidence>
<evidence type="ECO:0000313" key="4">
    <source>
        <dbReference type="EMBL" id="MDI5962489.1"/>
    </source>
</evidence>
<dbReference type="InterPro" id="IPR036271">
    <property type="entry name" value="Tet_transcr_reg_TetR-rel_C_sf"/>
</dbReference>
<dbReference type="EMBL" id="JAAGKO020000007">
    <property type="protein sequence ID" value="MDI5962489.1"/>
    <property type="molecule type" value="Genomic_DNA"/>
</dbReference>
<dbReference type="EMBL" id="JABXJJ020000008">
    <property type="protein sequence ID" value="MDI5969124.1"/>
    <property type="molecule type" value="Genomic_DNA"/>
</dbReference>
<dbReference type="Gene3D" id="1.10.357.10">
    <property type="entry name" value="Tetracycline Repressor, domain 2"/>
    <property type="match status" value="1"/>
</dbReference>
<evidence type="ECO:0000256" key="1">
    <source>
        <dbReference type="ARBA" id="ARBA00023015"/>
    </source>
</evidence>
<name>A0AA90H1F3_9ACTN</name>
<evidence type="ECO:0000313" key="5">
    <source>
        <dbReference type="EMBL" id="MDI5969124.1"/>
    </source>
</evidence>
<gene>
    <name evidence="4" type="ORF">POF43_007135</name>
    <name evidence="5" type="ORF">POF50_007155</name>
</gene>
<dbReference type="Proteomes" id="UP001156398">
    <property type="component" value="Unassembled WGS sequence"/>
</dbReference>
<accession>A0AA90H1F3</accession>
<organism evidence="5">
    <name type="scientific">Streptantibioticus silvisoli</name>
    <dbReference type="NCBI Taxonomy" id="2705255"/>
    <lineage>
        <taxon>Bacteria</taxon>
        <taxon>Bacillati</taxon>
        <taxon>Actinomycetota</taxon>
        <taxon>Actinomycetes</taxon>
        <taxon>Kitasatosporales</taxon>
        <taxon>Streptomycetaceae</taxon>
        <taxon>Streptantibioticus</taxon>
    </lineage>
</organism>
<protein>
    <submittedName>
        <fullName evidence="5">TetR-like C-terminal domain-containing protein</fullName>
    </submittedName>
</protein>
<sequence>MTDQLTDDIRTRITRQAVRRLAGRRSVDLDLAAVSAAAGTDPERARESFPGTWDLLTALVLDAYNAMSDSAEAAAARARAEDASPVGRWTAICLGVRGWALAHPDEYALIWGQPVPGYSAPPETMAAGARTVLALLDVLRDAHASGTAVRLDDAPLPDGMRANVSALSDGLLKGLPDPVIARMLVAWTQLHGMVAFEVYGHIAGVAADPAAFFSYAAAAMGTYVGLPG</sequence>
<keyword evidence="1" id="KW-0805">Transcription regulation</keyword>
<keyword evidence="2" id="KW-0804">Transcription</keyword>
<dbReference type="RefSeq" id="WP_271313817.1">
    <property type="nucleotide sequence ID" value="NZ_JAAGKO020000007.1"/>
</dbReference>
<evidence type="ECO:0000256" key="2">
    <source>
        <dbReference type="ARBA" id="ARBA00023163"/>
    </source>
</evidence>
<feature type="domain" description="HTH-type transcriptional regulator MT1864/Rv1816-like C-terminal" evidence="3">
    <location>
        <begin position="89"/>
        <end position="219"/>
    </location>
</feature>